<evidence type="ECO:0000256" key="5">
    <source>
        <dbReference type="SAM" id="SignalP"/>
    </source>
</evidence>
<keyword evidence="2 4" id="KW-0479">Metal-binding</keyword>
<dbReference type="Gene3D" id="1.10.760.10">
    <property type="entry name" value="Cytochrome c-like domain"/>
    <property type="match status" value="1"/>
</dbReference>
<evidence type="ECO:0000313" key="7">
    <source>
        <dbReference type="EMBL" id="UOD49674.1"/>
    </source>
</evidence>
<dbReference type="SUPFAM" id="SSF46626">
    <property type="entry name" value="Cytochrome c"/>
    <property type="match status" value="1"/>
</dbReference>
<dbReference type="Pfam" id="PF00034">
    <property type="entry name" value="Cytochrom_C"/>
    <property type="match status" value="1"/>
</dbReference>
<dbReference type="PIRSF" id="PIRSF024608">
    <property type="entry name" value="UCP024608"/>
    <property type="match status" value="1"/>
</dbReference>
<keyword evidence="1 4" id="KW-0349">Heme</keyword>
<feature type="chain" id="PRO_5046053645" evidence="5">
    <location>
        <begin position="22"/>
        <end position="205"/>
    </location>
</feature>
<feature type="signal peptide" evidence="5">
    <location>
        <begin position="1"/>
        <end position="21"/>
    </location>
</feature>
<dbReference type="PROSITE" id="PS51007">
    <property type="entry name" value="CYTC"/>
    <property type="match status" value="1"/>
</dbReference>
<proteinExistence type="predicted"/>
<evidence type="ECO:0000259" key="6">
    <source>
        <dbReference type="PROSITE" id="PS51007"/>
    </source>
</evidence>
<sequence length="205" mass="22557">MIKKMTLAMGALALASSFGVAAQQMDPALKAMLDSSFEAKGIAKKDRIYPDEVQALCSDQAYFNSPEGQKKAIALQEAQLKAIKPPSDGKYLGDWKAGEKVAQSGRGMTWRDSLDKPNGGSCYNCHQVTKEEISYGTIGPSLLGYGKLRGNSKEIIEYTWNRINNSKAYNLCSNMPRFAHFNILTEQQIKDVMALLLDPNSPVNQ</sequence>
<evidence type="ECO:0000256" key="1">
    <source>
        <dbReference type="ARBA" id="ARBA00022617"/>
    </source>
</evidence>
<evidence type="ECO:0000256" key="4">
    <source>
        <dbReference type="PROSITE-ProRule" id="PRU00433"/>
    </source>
</evidence>
<dbReference type="EMBL" id="CP063982">
    <property type="protein sequence ID" value="UOD49674.1"/>
    <property type="molecule type" value="Genomic_DNA"/>
</dbReference>
<keyword evidence="5" id="KW-0732">Signal</keyword>
<evidence type="ECO:0000313" key="8">
    <source>
        <dbReference type="Proteomes" id="UP000831607"/>
    </source>
</evidence>
<evidence type="ECO:0000256" key="3">
    <source>
        <dbReference type="ARBA" id="ARBA00023004"/>
    </source>
</evidence>
<dbReference type="RefSeq" id="WP_243477908.1">
    <property type="nucleotide sequence ID" value="NZ_CP063982.1"/>
</dbReference>
<dbReference type="InterPro" id="IPR030999">
    <property type="entry name" value="Thiosulf_SoxX"/>
</dbReference>
<reference evidence="7 8" key="1">
    <citation type="submission" date="2020-11" db="EMBL/GenBank/DDBJ databases">
        <title>Algicoccus daihaiensis sp.nov., isolated from Daihai Lake in Inner Mongolia.</title>
        <authorList>
            <person name="Kai J."/>
        </authorList>
    </citation>
    <scope>NUCLEOTIDE SEQUENCE [LARGE SCALE GENOMIC DNA]</scope>
    <source>
        <strain evidence="8">f23</strain>
    </source>
</reference>
<feature type="domain" description="Cytochrome c" evidence="6">
    <location>
        <begin position="93"/>
        <end position="200"/>
    </location>
</feature>
<dbReference type="NCBIfam" id="TIGR04485">
    <property type="entry name" value="thiosulf_SoxX"/>
    <property type="match status" value="1"/>
</dbReference>
<name>A0ABY4AHL0_9BURK</name>
<gene>
    <name evidence="7" type="primary">soxX</name>
    <name evidence="7" type="ORF">DHf2319_09400</name>
</gene>
<dbReference type="Proteomes" id="UP000831607">
    <property type="component" value="Chromosome"/>
</dbReference>
<organism evidence="7 8">
    <name type="scientific">Orrella daihaiensis</name>
    <dbReference type="NCBI Taxonomy" id="2782176"/>
    <lineage>
        <taxon>Bacteria</taxon>
        <taxon>Pseudomonadati</taxon>
        <taxon>Pseudomonadota</taxon>
        <taxon>Betaproteobacteria</taxon>
        <taxon>Burkholderiales</taxon>
        <taxon>Alcaligenaceae</taxon>
        <taxon>Orrella</taxon>
    </lineage>
</organism>
<dbReference type="InterPro" id="IPR016823">
    <property type="entry name" value="Thiosulf_SoxX_II"/>
</dbReference>
<keyword evidence="3 4" id="KW-0408">Iron</keyword>
<dbReference type="InterPro" id="IPR009056">
    <property type="entry name" value="Cyt_c-like_dom"/>
</dbReference>
<evidence type="ECO:0000256" key="2">
    <source>
        <dbReference type="ARBA" id="ARBA00022723"/>
    </source>
</evidence>
<protein>
    <submittedName>
        <fullName evidence="7">Sulfur oxidation c-type cytochrome SoxX</fullName>
    </submittedName>
</protein>
<keyword evidence="8" id="KW-1185">Reference proteome</keyword>
<dbReference type="InterPro" id="IPR036909">
    <property type="entry name" value="Cyt_c-like_dom_sf"/>
</dbReference>
<accession>A0ABY4AHL0</accession>